<dbReference type="STRING" id="65357.A0A024FYA6"/>
<dbReference type="OrthoDB" id="264532at2759"/>
<organism evidence="15 16">
    <name type="scientific">Albugo candida</name>
    <dbReference type="NCBI Taxonomy" id="65357"/>
    <lineage>
        <taxon>Eukaryota</taxon>
        <taxon>Sar</taxon>
        <taxon>Stramenopiles</taxon>
        <taxon>Oomycota</taxon>
        <taxon>Peronosporomycetes</taxon>
        <taxon>Albuginales</taxon>
        <taxon>Albuginaceae</taxon>
        <taxon>Albugo</taxon>
    </lineage>
</organism>
<keyword evidence="12 14" id="KW-0472">Membrane</keyword>
<comment type="similarity">
    <text evidence="4 14">Belongs to the diacylglycerol acyltransferase family.</text>
</comment>
<feature type="transmembrane region" description="Helical" evidence="14">
    <location>
        <begin position="46"/>
        <end position="73"/>
    </location>
</feature>
<evidence type="ECO:0000256" key="10">
    <source>
        <dbReference type="ARBA" id="ARBA00022989"/>
    </source>
</evidence>
<evidence type="ECO:0000256" key="9">
    <source>
        <dbReference type="ARBA" id="ARBA00022824"/>
    </source>
</evidence>
<dbReference type="Proteomes" id="UP000053237">
    <property type="component" value="Unassembled WGS sequence"/>
</dbReference>
<dbReference type="GO" id="GO:0004144">
    <property type="term" value="F:diacylglycerol O-acyltransferase activity"/>
    <property type="evidence" value="ECO:0007669"/>
    <property type="project" value="TreeGrafter"/>
</dbReference>
<keyword evidence="7 14" id="KW-0812">Transmembrane</keyword>
<proteinExistence type="inferred from homology"/>
<dbReference type="Pfam" id="PF03982">
    <property type="entry name" value="DAGAT"/>
    <property type="match status" value="1"/>
</dbReference>
<evidence type="ECO:0000256" key="8">
    <source>
        <dbReference type="ARBA" id="ARBA00022798"/>
    </source>
</evidence>
<dbReference type="GO" id="GO:0005789">
    <property type="term" value="C:endoplasmic reticulum membrane"/>
    <property type="evidence" value="ECO:0007669"/>
    <property type="project" value="UniProtKB-SubCell"/>
</dbReference>
<evidence type="ECO:0000256" key="3">
    <source>
        <dbReference type="ARBA" id="ARBA00005189"/>
    </source>
</evidence>
<comment type="caution">
    <text evidence="15">The sequence shown here is derived from an EMBL/GenBank/DDBJ whole genome shotgun (WGS) entry which is preliminary data.</text>
</comment>
<comment type="pathway">
    <text evidence="3">Lipid metabolism.</text>
</comment>
<keyword evidence="16" id="KW-1185">Reference proteome</keyword>
<gene>
    <name evidence="15" type="ORF">BN9_003570</name>
</gene>
<sequence>MQDPSSENILNKGIPSVSVQNKACAAQSKRDTIFTSIYSFLWSRALFLYVLLSWFGSFFVFIICAAYALHDLFRYVRENLRHTTNPEKAIGDPVWPNFFLGFALFLIAYWCIEWILLTLDKTSNDAFLRSLQQKFRQYPYFNQSGVVFDGYSPNEKVHLMKDDRNLFAFHPHGVATCGWMCNGVLHSSFELLNIKWLVSSVIFVIPFLRNLMTWSHKGPVKKSHMIELMSSGHNIALLPGGFEEATLYKRNQPILYISKRAGFIKLALKFGYKIFPVYTFGEEQTYHNLQSFLSWRLALNRLKIPGIVVRGIWWCPLLPSSGIRLITVVGKPLLLPKISQPTDQDVQNFHAKYIQALQSLFDSNKAKYGRDPHAKLIIL</sequence>
<dbReference type="PANTHER" id="PTHR12317">
    <property type="entry name" value="DIACYLGLYCEROL O-ACYLTRANSFERASE"/>
    <property type="match status" value="1"/>
</dbReference>
<evidence type="ECO:0000256" key="6">
    <source>
        <dbReference type="ARBA" id="ARBA00022679"/>
    </source>
</evidence>
<dbReference type="GO" id="GO:0019432">
    <property type="term" value="P:triglyceride biosynthetic process"/>
    <property type="evidence" value="ECO:0007669"/>
    <property type="project" value="TreeGrafter"/>
</dbReference>
<name>A0A024FYA6_9STRA</name>
<keyword evidence="8" id="KW-0319">Glycerol metabolism</keyword>
<evidence type="ECO:0000313" key="16">
    <source>
        <dbReference type="Proteomes" id="UP000053237"/>
    </source>
</evidence>
<evidence type="ECO:0000256" key="5">
    <source>
        <dbReference type="ARBA" id="ARBA00022516"/>
    </source>
</evidence>
<feature type="transmembrane region" description="Helical" evidence="14">
    <location>
        <begin position="94"/>
        <end position="117"/>
    </location>
</feature>
<protein>
    <recommendedName>
        <fullName evidence="14">Acyltransferase</fullName>
        <ecNumber evidence="14">2.3.1.-</ecNumber>
    </recommendedName>
</protein>
<dbReference type="InParanoid" id="A0A024FYA6"/>
<dbReference type="EC" id="2.3.1.-" evidence="14"/>
<dbReference type="EMBL" id="CAIX01000002">
    <property type="protein sequence ID" value="CCI39574.1"/>
    <property type="molecule type" value="Genomic_DNA"/>
</dbReference>
<keyword evidence="10 14" id="KW-1133">Transmembrane helix</keyword>
<evidence type="ECO:0000256" key="7">
    <source>
        <dbReference type="ARBA" id="ARBA00022692"/>
    </source>
</evidence>
<keyword evidence="9 14" id="KW-0256">Endoplasmic reticulum</keyword>
<evidence type="ECO:0000256" key="1">
    <source>
        <dbReference type="ARBA" id="ARBA00004477"/>
    </source>
</evidence>
<evidence type="ECO:0000313" key="15">
    <source>
        <dbReference type="EMBL" id="CCI39574.1"/>
    </source>
</evidence>
<comment type="subcellular location">
    <subcellularLocation>
        <location evidence="1 14">Endoplasmic reticulum membrane</location>
        <topology evidence="1 14">Multi-pass membrane protein</topology>
    </subcellularLocation>
</comment>
<evidence type="ECO:0000256" key="4">
    <source>
        <dbReference type="ARBA" id="ARBA00005420"/>
    </source>
</evidence>
<dbReference type="InterPro" id="IPR007130">
    <property type="entry name" value="DAGAT"/>
</dbReference>
<reference evidence="15 16" key="1">
    <citation type="submission" date="2012-05" db="EMBL/GenBank/DDBJ databases">
        <title>Recombination and specialization in a pathogen metapopulation.</title>
        <authorList>
            <person name="Gardiner A."/>
            <person name="Kemen E."/>
            <person name="Schultz-Larsen T."/>
            <person name="MacLean D."/>
            <person name="Van Oosterhout C."/>
            <person name="Jones J.D.G."/>
        </authorList>
    </citation>
    <scope>NUCLEOTIDE SEQUENCE [LARGE SCALE GENOMIC DNA]</scope>
    <source>
        <strain evidence="15 16">Ac Nc2</strain>
    </source>
</reference>
<comment type="pathway">
    <text evidence="2">Glycerolipid metabolism; triacylglycerol biosynthesis.</text>
</comment>
<evidence type="ECO:0000256" key="14">
    <source>
        <dbReference type="RuleBase" id="RU367023"/>
    </source>
</evidence>
<dbReference type="AlphaFoldDB" id="A0A024FYA6"/>
<evidence type="ECO:0000256" key="11">
    <source>
        <dbReference type="ARBA" id="ARBA00023098"/>
    </source>
</evidence>
<keyword evidence="6 14" id="KW-0808">Transferase</keyword>
<keyword evidence="5" id="KW-0444">Lipid biosynthesis</keyword>
<dbReference type="PANTHER" id="PTHR12317:SF0">
    <property type="entry name" value="ACYLTRANSFERASE"/>
    <property type="match status" value="1"/>
</dbReference>
<dbReference type="GO" id="GO:0006071">
    <property type="term" value="P:glycerol metabolic process"/>
    <property type="evidence" value="ECO:0007669"/>
    <property type="project" value="UniProtKB-KW"/>
</dbReference>
<evidence type="ECO:0000256" key="13">
    <source>
        <dbReference type="ARBA" id="ARBA00023315"/>
    </source>
</evidence>
<dbReference type="CDD" id="cd07987">
    <property type="entry name" value="LPLAT_MGAT-like"/>
    <property type="match status" value="1"/>
</dbReference>
<evidence type="ECO:0000256" key="12">
    <source>
        <dbReference type="ARBA" id="ARBA00023136"/>
    </source>
</evidence>
<keyword evidence="11" id="KW-0443">Lipid metabolism</keyword>
<evidence type="ECO:0000256" key="2">
    <source>
        <dbReference type="ARBA" id="ARBA00004771"/>
    </source>
</evidence>
<accession>A0A024FYA6</accession>
<keyword evidence="13" id="KW-0012">Acyltransferase</keyword>